<accession>A0A369WS52</accession>
<dbReference type="PANTHER" id="PTHR43479:SF11">
    <property type="entry name" value="ACREF_ENVCD OPERON REPRESSOR-RELATED"/>
    <property type="match status" value="1"/>
</dbReference>
<dbReference type="InterPro" id="IPR001647">
    <property type="entry name" value="HTH_TetR"/>
</dbReference>
<dbReference type="Pfam" id="PF13972">
    <property type="entry name" value="TetR"/>
    <property type="match status" value="1"/>
</dbReference>
<keyword evidence="1 2" id="KW-0238">DNA-binding</keyword>
<name>A0A369WS52_9GAMM</name>
<keyword evidence="5" id="KW-1185">Reference proteome</keyword>
<dbReference type="SUPFAM" id="SSF46689">
    <property type="entry name" value="Homeodomain-like"/>
    <property type="match status" value="1"/>
</dbReference>
<evidence type="ECO:0000259" key="3">
    <source>
        <dbReference type="PROSITE" id="PS50977"/>
    </source>
</evidence>
<feature type="DNA-binding region" description="H-T-H motif" evidence="2">
    <location>
        <begin position="26"/>
        <end position="45"/>
    </location>
</feature>
<evidence type="ECO:0000256" key="2">
    <source>
        <dbReference type="PROSITE-ProRule" id="PRU00335"/>
    </source>
</evidence>
<dbReference type="Pfam" id="PF00440">
    <property type="entry name" value="TetR_N"/>
    <property type="match status" value="1"/>
</dbReference>
<dbReference type="OrthoDB" id="5816932at2"/>
<sequence length="211" mass="23815">MANKTRDAILITALEAFGSEGTGQVSTNDIADILEISPGNVYYYFKSKREIIAELYRWFSKDFTGFLQATKHNGTPGEIWLVLSLCFQLSYKYRFIFRDANSVLLKFPELRKPFQTLLGETRSAAEQFCQELISMDVMQVPPHRVDELVVNVHLVFTQWISYAETLSGQEDSCAQQQSRQITGGVLQLTTLLLPYLNAEAVEAFSGIEPVA</sequence>
<dbReference type="EMBL" id="QQOH01000001">
    <property type="protein sequence ID" value="RDE24381.1"/>
    <property type="molecule type" value="Genomic_DNA"/>
</dbReference>
<feature type="domain" description="HTH tetR-type" evidence="3">
    <location>
        <begin position="3"/>
        <end position="63"/>
    </location>
</feature>
<dbReference type="GO" id="GO:0003677">
    <property type="term" value="F:DNA binding"/>
    <property type="evidence" value="ECO:0007669"/>
    <property type="project" value="UniProtKB-UniRule"/>
</dbReference>
<protein>
    <submittedName>
        <fullName evidence="4">TetR/AcrR family transcriptional regulator</fullName>
    </submittedName>
</protein>
<dbReference type="RefSeq" id="WP_114693968.1">
    <property type="nucleotide sequence ID" value="NZ_QQOH01000001.1"/>
</dbReference>
<dbReference type="PROSITE" id="PS50977">
    <property type="entry name" value="HTH_TETR_2"/>
    <property type="match status" value="1"/>
</dbReference>
<dbReference type="PRINTS" id="PR00455">
    <property type="entry name" value="HTHTETR"/>
</dbReference>
<proteinExistence type="predicted"/>
<dbReference type="InterPro" id="IPR050624">
    <property type="entry name" value="HTH-type_Tx_Regulator"/>
</dbReference>
<dbReference type="InterPro" id="IPR009057">
    <property type="entry name" value="Homeodomain-like_sf"/>
</dbReference>
<dbReference type="AlphaFoldDB" id="A0A369WS52"/>
<evidence type="ECO:0000256" key="1">
    <source>
        <dbReference type="ARBA" id="ARBA00023125"/>
    </source>
</evidence>
<dbReference type="Proteomes" id="UP000253769">
    <property type="component" value="Unassembled WGS sequence"/>
</dbReference>
<reference evidence="4 5" key="1">
    <citation type="submission" date="2018-07" db="EMBL/GenBank/DDBJ databases">
        <title>Motiliproteus coralliicola sp. nov., a bacterium isolated from Coral.</title>
        <authorList>
            <person name="Wang G."/>
        </authorList>
    </citation>
    <scope>NUCLEOTIDE SEQUENCE [LARGE SCALE GENOMIC DNA]</scope>
    <source>
        <strain evidence="4 5">C34</strain>
    </source>
</reference>
<gene>
    <name evidence="4" type="ORF">DV711_01980</name>
</gene>
<dbReference type="PANTHER" id="PTHR43479">
    <property type="entry name" value="ACREF/ENVCD OPERON REPRESSOR-RELATED"/>
    <property type="match status" value="1"/>
</dbReference>
<dbReference type="Gene3D" id="1.10.357.10">
    <property type="entry name" value="Tetracycline Repressor, domain 2"/>
    <property type="match status" value="1"/>
</dbReference>
<evidence type="ECO:0000313" key="5">
    <source>
        <dbReference type="Proteomes" id="UP000253769"/>
    </source>
</evidence>
<evidence type="ECO:0000313" key="4">
    <source>
        <dbReference type="EMBL" id="RDE24381.1"/>
    </source>
</evidence>
<dbReference type="InterPro" id="IPR025722">
    <property type="entry name" value="TetR"/>
</dbReference>
<comment type="caution">
    <text evidence="4">The sequence shown here is derived from an EMBL/GenBank/DDBJ whole genome shotgun (WGS) entry which is preliminary data.</text>
</comment>
<organism evidence="4 5">
    <name type="scientific">Motiliproteus coralliicola</name>
    <dbReference type="NCBI Taxonomy" id="2283196"/>
    <lineage>
        <taxon>Bacteria</taxon>
        <taxon>Pseudomonadati</taxon>
        <taxon>Pseudomonadota</taxon>
        <taxon>Gammaproteobacteria</taxon>
        <taxon>Oceanospirillales</taxon>
        <taxon>Oceanospirillaceae</taxon>
        <taxon>Motiliproteus</taxon>
    </lineage>
</organism>